<protein>
    <recommendedName>
        <fullName evidence="5">Nucleoid-associated protein</fullName>
    </recommendedName>
</protein>
<feature type="transmembrane region" description="Helical" evidence="3">
    <location>
        <begin position="6"/>
        <end position="27"/>
    </location>
</feature>
<evidence type="ECO:0008006" key="5">
    <source>
        <dbReference type="Google" id="ProtNLM"/>
    </source>
</evidence>
<accession>A0A7S1TCI2</accession>
<gene>
    <name evidence="4" type="ORF">CCAE0312_LOCUS4667</name>
</gene>
<dbReference type="HAMAP" id="MF_00274">
    <property type="entry name" value="DNA_YbaB_EbfC"/>
    <property type="match status" value="1"/>
</dbReference>
<keyword evidence="3" id="KW-0812">Transmembrane</keyword>
<dbReference type="PANTHER" id="PTHR33449">
    <property type="entry name" value="NUCLEOID-ASSOCIATED PROTEIN YBAB"/>
    <property type="match status" value="1"/>
</dbReference>
<keyword evidence="3" id="KW-0472">Membrane</keyword>
<evidence type="ECO:0000256" key="2">
    <source>
        <dbReference type="SAM" id="Coils"/>
    </source>
</evidence>
<dbReference type="InterPro" id="IPR004401">
    <property type="entry name" value="YbaB/EbfC"/>
</dbReference>
<dbReference type="InterPro" id="IPR036894">
    <property type="entry name" value="YbaB-like_sf"/>
</dbReference>
<dbReference type="SUPFAM" id="SSF82607">
    <property type="entry name" value="YbaB-like"/>
    <property type="match status" value="1"/>
</dbReference>
<keyword evidence="1" id="KW-0238">DNA-binding</keyword>
<evidence type="ECO:0000313" key="4">
    <source>
        <dbReference type="EMBL" id="CAD9232584.1"/>
    </source>
</evidence>
<dbReference type="EMBL" id="HBGH01008521">
    <property type="protein sequence ID" value="CAD9232584.1"/>
    <property type="molecule type" value="Transcribed_RNA"/>
</dbReference>
<dbReference type="Pfam" id="PF02575">
    <property type="entry name" value="YbaB_DNA_bd"/>
    <property type="match status" value="1"/>
</dbReference>
<evidence type="ECO:0000256" key="1">
    <source>
        <dbReference type="ARBA" id="ARBA00023125"/>
    </source>
</evidence>
<keyword evidence="2" id="KW-0175">Coiled coil</keyword>
<sequence length="190" mass="20214">MGFSGTTGDIVVEVLVTFVGIVSFGFVETISRRRAMAFVGGFQPLVESSRRLSRVCSRRTTVAMADDTAGRGSNPFANLGKIGDIMGAMKKAQSFASSAKELQDELKKTELEASSEDGLVTVFYTGQQVPLRVEVAEELLSKGPEAVSASVTEAVQAAHAKSTQHMQLRFGELSQEFGVPLGGNLPNAPQ</sequence>
<organism evidence="4">
    <name type="scientific">Compsopogon caeruleus</name>
    <dbReference type="NCBI Taxonomy" id="31354"/>
    <lineage>
        <taxon>Eukaryota</taxon>
        <taxon>Rhodophyta</taxon>
        <taxon>Compsopogonophyceae</taxon>
        <taxon>Compsopogonales</taxon>
        <taxon>Compsopogonaceae</taxon>
        <taxon>Compsopogon</taxon>
    </lineage>
</organism>
<dbReference type="GO" id="GO:0003677">
    <property type="term" value="F:DNA binding"/>
    <property type="evidence" value="ECO:0007669"/>
    <property type="project" value="UniProtKB-KW"/>
</dbReference>
<dbReference type="AlphaFoldDB" id="A0A7S1TCI2"/>
<feature type="coiled-coil region" evidence="2">
    <location>
        <begin position="92"/>
        <end position="119"/>
    </location>
</feature>
<evidence type="ECO:0000256" key="3">
    <source>
        <dbReference type="SAM" id="Phobius"/>
    </source>
</evidence>
<dbReference type="PANTHER" id="PTHR33449:SF1">
    <property type="entry name" value="NUCLEOID-ASSOCIATED PROTEIN YBAB"/>
    <property type="match status" value="1"/>
</dbReference>
<keyword evidence="3" id="KW-1133">Transmembrane helix</keyword>
<dbReference type="Gene3D" id="3.30.1310.10">
    <property type="entry name" value="Nucleoid-associated protein YbaB-like domain"/>
    <property type="match status" value="1"/>
</dbReference>
<name>A0A7S1TCI2_9RHOD</name>
<dbReference type="NCBIfam" id="TIGR00103">
    <property type="entry name" value="DNA_YbaB_EbfC"/>
    <property type="match status" value="1"/>
</dbReference>
<dbReference type="GO" id="GO:0005829">
    <property type="term" value="C:cytosol"/>
    <property type="evidence" value="ECO:0007669"/>
    <property type="project" value="TreeGrafter"/>
</dbReference>
<reference evidence="4" key="1">
    <citation type="submission" date="2021-01" db="EMBL/GenBank/DDBJ databases">
        <authorList>
            <person name="Corre E."/>
            <person name="Pelletier E."/>
            <person name="Niang G."/>
            <person name="Scheremetjew M."/>
            <person name="Finn R."/>
            <person name="Kale V."/>
            <person name="Holt S."/>
            <person name="Cochrane G."/>
            <person name="Meng A."/>
            <person name="Brown T."/>
            <person name="Cohen L."/>
        </authorList>
    </citation>
    <scope>NUCLEOTIDE SEQUENCE</scope>
    <source>
        <strain evidence="4">SAG 36.94</strain>
    </source>
</reference>
<proteinExistence type="inferred from homology"/>